<evidence type="ECO:0000259" key="5">
    <source>
        <dbReference type="PROSITE" id="PS50110"/>
    </source>
</evidence>
<dbReference type="RefSeq" id="WP_138287814.1">
    <property type="nucleotide sequence ID" value="NZ_CP058350.1"/>
</dbReference>
<sequence>MKRLMIADGADIVRKVGRRILSELGFEIMEAASGRDALLQCERSLPDIIIVDAGLDGALDLISNLRALPDGKTIRIYYCVVEADLKTMMAGKRAGASDFLLKPFDRTILTQTFADQAIAA</sequence>
<evidence type="ECO:0000256" key="1">
    <source>
        <dbReference type="ARBA" id="ARBA00022553"/>
    </source>
</evidence>
<proteinExistence type="predicted"/>
<dbReference type="SMART" id="SM00448">
    <property type="entry name" value="REC"/>
    <property type="match status" value="1"/>
</dbReference>
<dbReference type="InterPro" id="IPR011006">
    <property type="entry name" value="CheY-like_superfamily"/>
</dbReference>
<dbReference type="Proteomes" id="UP000308530">
    <property type="component" value="Chromosome"/>
</dbReference>
<keyword evidence="1 4" id="KW-0597">Phosphoprotein</keyword>
<dbReference type="PANTHER" id="PTHR44591">
    <property type="entry name" value="STRESS RESPONSE REGULATOR PROTEIN 1"/>
    <property type="match status" value="1"/>
</dbReference>
<dbReference type="SUPFAM" id="SSF52172">
    <property type="entry name" value="CheY-like"/>
    <property type="match status" value="1"/>
</dbReference>
<keyword evidence="3" id="KW-0804">Transcription</keyword>
<feature type="domain" description="Response regulatory" evidence="5">
    <location>
        <begin position="3"/>
        <end position="117"/>
    </location>
</feature>
<evidence type="ECO:0000256" key="3">
    <source>
        <dbReference type="ARBA" id="ARBA00023163"/>
    </source>
</evidence>
<dbReference type="PROSITE" id="PS50110">
    <property type="entry name" value="RESPONSE_REGULATORY"/>
    <property type="match status" value="1"/>
</dbReference>
<dbReference type="Pfam" id="PF00072">
    <property type="entry name" value="Response_reg"/>
    <property type="match status" value="1"/>
</dbReference>
<keyword evidence="2" id="KW-0805">Transcription regulation</keyword>
<dbReference type="EMBL" id="CP058350">
    <property type="protein sequence ID" value="QLF71121.1"/>
    <property type="molecule type" value="Genomic_DNA"/>
</dbReference>
<evidence type="ECO:0000313" key="7">
    <source>
        <dbReference type="Proteomes" id="UP000308530"/>
    </source>
</evidence>
<dbReference type="InterPro" id="IPR001789">
    <property type="entry name" value="Sig_transdc_resp-reg_receiver"/>
</dbReference>
<evidence type="ECO:0000256" key="4">
    <source>
        <dbReference type="PROSITE-ProRule" id="PRU00169"/>
    </source>
</evidence>
<keyword evidence="7" id="KW-1185">Reference proteome</keyword>
<evidence type="ECO:0000256" key="2">
    <source>
        <dbReference type="ARBA" id="ARBA00023015"/>
    </source>
</evidence>
<name>A0ABX6QR75_9HYPH</name>
<accession>A0ABX6QR75</accession>
<dbReference type="Gene3D" id="3.40.50.2300">
    <property type="match status" value="1"/>
</dbReference>
<evidence type="ECO:0000313" key="6">
    <source>
        <dbReference type="EMBL" id="QLF71121.1"/>
    </source>
</evidence>
<gene>
    <name evidence="6" type="ORF">FE840_017040</name>
</gene>
<protein>
    <submittedName>
        <fullName evidence="6">Response regulator</fullName>
    </submittedName>
</protein>
<dbReference type="PANTHER" id="PTHR44591:SF3">
    <property type="entry name" value="RESPONSE REGULATORY DOMAIN-CONTAINING PROTEIN"/>
    <property type="match status" value="1"/>
</dbReference>
<dbReference type="InterPro" id="IPR050595">
    <property type="entry name" value="Bact_response_regulator"/>
</dbReference>
<organism evidence="6 7">
    <name type="scientific">Peteryoungia desertarenae</name>
    <dbReference type="NCBI Taxonomy" id="1813451"/>
    <lineage>
        <taxon>Bacteria</taxon>
        <taxon>Pseudomonadati</taxon>
        <taxon>Pseudomonadota</taxon>
        <taxon>Alphaproteobacteria</taxon>
        <taxon>Hyphomicrobiales</taxon>
        <taxon>Rhizobiaceae</taxon>
        <taxon>Peteryoungia</taxon>
    </lineage>
</organism>
<reference evidence="6 7" key="1">
    <citation type="submission" date="2020-06" db="EMBL/GenBank/DDBJ databases">
        <title>Genome sequence of Rhizobium sp strain ADMK78.</title>
        <authorList>
            <person name="Rahi P."/>
        </authorList>
    </citation>
    <scope>NUCLEOTIDE SEQUENCE [LARGE SCALE GENOMIC DNA]</scope>
    <source>
        <strain evidence="6 7">ADMK78</strain>
    </source>
</reference>
<feature type="modified residue" description="4-aspartylphosphate" evidence="4">
    <location>
        <position position="52"/>
    </location>
</feature>